<dbReference type="PRINTS" id="PR00909">
    <property type="entry name" value="SPERMDNBNDNG"/>
</dbReference>
<dbReference type="GO" id="GO:0015846">
    <property type="term" value="P:polyamine transport"/>
    <property type="evidence" value="ECO:0007669"/>
    <property type="project" value="InterPro"/>
</dbReference>
<dbReference type="CDD" id="cd13661">
    <property type="entry name" value="PBP2_PotD_PotF_like_1"/>
    <property type="match status" value="1"/>
</dbReference>
<dbReference type="Proteomes" id="UP001370490">
    <property type="component" value="Unassembled WGS sequence"/>
</dbReference>
<keyword evidence="3" id="KW-0732">Signal</keyword>
<name>A0AAN8WCJ5_9MAGN</name>
<keyword evidence="2" id="KW-0813">Transport</keyword>
<dbReference type="GO" id="GO:0019808">
    <property type="term" value="F:polyamine binding"/>
    <property type="evidence" value="ECO:0007669"/>
    <property type="project" value="InterPro"/>
</dbReference>
<dbReference type="SUPFAM" id="SSF53850">
    <property type="entry name" value="Periplasmic binding protein-like II"/>
    <property type="match status" value="1"/>
</dbReference>
<dbReference type="EMBL" id="JBAMMX010000001">
    <property type="protein sequence ID" value="KAK6947299.1"/>
    <property type="molecule type" value="Genomic_DNA"/>
</dbReference>
<evidence type="ECO:0000256" key="2">
    <source>
        <dbReference type="ARBA" id="ARBA00022448"/>
    </source>
</evidence>
<evidence type="ECO:0000313" key="5">
    <source>
        <dbReference type="EMBL" id="KAK6947299.1"/>
    </source>
</evidence>
<gene>
    <name evidence="5" type="ORF">RJ641_000772</name>
</gene>
<comment type="subcellular location">
    <subcellularLocation>
        <location evidence="1">Periplasm</location>
    </subcellularLocation>
</comment>
<proteinExistence type="predicted"/>
<keyword evidence="4" id="KW-0574">Periplasm</keyword>
<dbReference type="PANTHER" id="PTHR30222">
    <property type="entry name" value="SPERMIDINE/PUTRESCINE-BINDING PERIPLASMIC PROTEIN"/>
    <property type="match status" value="1"/>
</dbReference>
<evidence type="ECO:0000256" key="4">
    <source>
        <dbReference type="ARBA" id="ARBA00022764"/>
    </source>
</evidence>
<evidence type="ECO:0000313" key="6">
    <source>
        <dbReference type="Proteomes" id="UP001370490"/>
    </source>
</evidence>
<reference evidence="5 6" key="1">
    <citation type="submission" date="2023-12" db="EMBL/GenBank/DDBJ databases">
        <title>A high-quality genome assembly for Dillenia turbinata (Dilleniales).</title>
        <authorList>
            <person name="Chanderbali A."/>
        </authorList>
    </citation>
    <scope>NUCLEOTIDE SEQUENCE [LARGE SCALE GENOMIC DNA]</scope>
    <source>
        <strain evidence="5">LSX21</strain>
        <tissue evidence="5">Leaf</tissue>
    </source>
</reference>
<dbReference type="AlphaFoldDB" id="A0AAN8WCJ5"/>
<evidence type="ECO:0000256" key="3">
    <source>
        <dbReference type="ARBA" id="ARBA00022729"/>
    </source>
</evidence>
<keyword evidence="6" id="KW-1185">Reference proteome</keyword>
<comment type="caution">
    <text evidence="5">The sequence shown here is derived from an EMBL/GenBank/DDBJ whole genome shotgun (WGS) entry which is preliminary data.</text>
</comment>
<dbReference type="PANTHER" id="PTHR30222:SF17">
    <property type="entry name" value="SPERMIDINE_PUTRESCINE-BINDING PERIPLASMIC PROTEIN"/>
    <property type="match status" value="1"/>
</dbReference>
<protein>
    <submittedName>
        <fullName evidence="5">Uncharacterized protein</fullName>
    </submittedName>
</protein>
<dbReference type="Pfam" id="PF13343">
    <property type="entry name" value="SBP_bac_6"/>
    <property type="match status" value="1"/>
</dbReference>
<accession>A0AAN8WCJ5</accession>
<dbReference type="Gene3D" id="3.40.190.10">
    <property type="entry name" value="Periplasmic binding protein-like II"/>
    <property type="match status" value="1"/>
</dbReference>
<sequence>MALNFTFTPLCNPISISCFPNPNTNVSVIYYHRRNTLRLSAICSNPLNLMPQTSQFSDSVGPKLYRTFLQFAAASAIFCLGLVGGRACCAAAAPLVPVVAAAEDWTMPEHKSGAHEGVEKMEDGELQASFERWKSKEYALTVPLRVVALAGSVPPSWLKDFLLSQGRRSRLCTEFRGSLNDIFSAISMPSQKGSVGPKSDSAADLITLGDPWLSSAIEKALIEPIQGVEDEDWFKCLSDKWKIQIFLRRNNEGKIDSEGKLWAVPYRWGSMVIAYKKNKFQKHKLDPVEDWADLWRPDLAGKISMVDSPREVIGAVLKYMGTSYNVNDIGSQVAGGREAARQNLIRLQKQVRVFDSVHYLKAFGVGDVWVAVGWSSDVLPVAKRMSNVAVVVPKSGASLWADLWAIPVASKVETSRIGGRVRGASPLIYQWIEFCLQAARAVPFKQEVVPGASPAEIEGTPVRVSFELPKGRAKLNTNLIAGVPPPDILARCEFLEPLSDAALADYKWLIASTQSAPDSLFDRFKHSMFSIFQMLWPRLQPKVP</sequence>
<organism evidence="5 6">
    <name type="scientific">Dillenia turbinata</name>
    <dbReference type="NCBI Taxonomy" id="194707"/>
    <lineage>
        <taxon>Eukaryota</taxon>
        <taxon>Viridiplantae</taxon>
        <taxon>Streptophyta</taxon>
        <taxon>Embryophyta</taxon>
        <taxon>Tracheophyta</taxon>
        <taxon>Spermatophyta</taxon>
        <taxon>Magnoliopsida</taxon>
        <taxon>eudicotyledons</taxon>
        <taxon>Gunneridae</taxon>
        <taxon>Pentapetalae</taxon>
        <taxon>Dilleniales</taxon>
        <taxon>Dilleniaceae</taxon>
        <taxon>Dillenia</taxon>
    </lineage>
</organism>
<evidence type="ECO:0000256" key="1">
    <source>
        <dbReference type="ARBA" id="ARBA00004418"/>
    </source>
</evidence>
<dbReference type="InterPro" id="IPR001188">
    <property type="entry name" value="Sperm_putr-bd"/>
</dbReference>